<sequence length="74" mass="8529">MLVYSDNKITPPYANLVTLFEEQYSTTSEIVPIDLKPSGYAEHIDYSDRIIPILKDLRYTELYLRSTCCGSFCI</sequence>
<protein>
    <submittedName>
        <fullName evidence="1">Uncharacterized protein</fullName>
    </submittedName>
</protein>
<gene>
    <name evidence="1" type="ORF">AYI68_g2548</name>
</gene>
<comment type="caution">
    <text evidence="1">The sequence shown here is derived from an EMBL/GenBank/DDBJ whole genome shotgun (WGS) entry which is preliminary data.</text>
</comment>
<organism evidence="1 2">
    <name type="scientific">Smittium mucronatum</name>
    <dbReference type="NCBI Taxonomy" id="133383"/>
    <lineage>
        <taxon>Eukaryota</taxon>
        <taxon>Fungi</taxon>
        <taxon>Fungi incertae sedis</taxon>
        <taxon>Zoopagomycota</taxon>
        <taxon>Kickxellomycotina</taxon>
        <taxon>Harpellomycetes</taxon>
        <taxon>Harpellales</taxon>
        <taxon>Legeriomycetaceae</taxon>
        <taxon>Smittium</taxon>
    </lineage>
</organism>
<name>A0A1R0H2E1_9FUNG</name>
<proteinExistence type="predicted"/>
<dbReference type="EMBL" id="LSSL01000961">
    <property type="protein sequence ID" value="OLY83312.1"/>
    <property type="molecule type" value="Genomic_DNA"/>
</dbReference>
<keyword evidence="2" id="KW-1185">Reference proteome</keyword>
<dbReference type="AlphaFoldDB" id="A0A1R0H2E1"/>
<evidence type="ECO:0000313" key="1">
    <source>
        <dbReference type="EMBL" id="OLY83312.1"/>
    </source>
</evidence>
<dbReference type="Proteomes" id="UP000187455">
    <property type="component" value="Unassembled WGS sequence"/>
</dbReference>
<accession>A0A1R0H2E1</accession>
<evidence type="ECO:0000313" key="2">
    <source>
        <dbReference type="Proteomes" id="UP000187455"/>
    </source>
</evidence>
<reference evidence="1 2" key="1">
    <citation type="journal article" date="2016" name="Mol. Biol. Evol.">
        <title>Genome-Wide Survey of Gut Fungi (Harpellales) Reveals the First Horizontally Transferred Ubiquitin Gene from a Mosquito Host.</title>
        <authorList>
            <person name="Wang Y."/>
            <person name="White M.M."/>
            <person name="Kvist S."/>
            <person name="Moncalvo J.M."/>
        </authorList>
    </citation>
    <scope>NUCLEOTIDE SEQUENCE [LARGE SCALE GENOMIC DNA]</scope>
    <source>
        <strain evidence="1 2">ALG-7-W6</strain>
    </source>
</reference>